<dbReference type="PANTHER" id="PTHR43761:SF1">
    <property type="entry name" value="D-ISOMER SPECIFIC 2-HYDROXYACID DEHYDROGENASE CATALYTIC DOMAIN-CONTAINING PROTEIN-RELATED"/>
    <property type="match status" value="1"/>
</dbReference>
<keyword evidence="2 4" id="KW-0560">Oxidoreductase</keyword>
<dbReference type="Gene3D" id="3.40.50.720">
    <property type="entry name" value="NAD(P)-binding Rossmann-like Domain"/>
    <property type="match status" value="2"/>
</dbReference>
<dbReference type="InterPro" id="IPR006139">
    <property type="entry name" value="D-isomer_2_OHA_DH_cat_dom"/>
</dbReference>
<evidence type="ECO:0000313" key="7">
    <source>
        <dbReference type="EMBL" id="MBC5688697.1"/>
    </source>
</evidence>
<dbReference type="PANTHER" id="PTHR43761">
    <property type="entry name" value="D-ISOMER SPECIFIC 2-HYDROXYACID DEHYDROGENASE FAMILY PROTEIN (AFU_ORTHOLOGUE AFUA_1G13630)"/>
    <property type="match status" value="1"/>
</dbReference>
<dbReference type="GO" id="GO:0051287">
    <property type="term" value="F:NAD binding"/>
    <property type="evidence" value="ECO:0007669"/>
    <property type="project" value="InterPro"/>
</dbReference>
<dbReference type="Pfam" id="PF02826">
    <property type="entry name" value="2-Hacid_dh_C"/>
    <property type="match status" value="1"/>
</dbReference>
<dbReference type="InterPro" id="IPR036291">
    <property type="entry name" value="NAD(P)-bd_dom_sf"/>
</dbReference>
<evidence type="ECO:0000256" key="4">
    <source>
        <dbReference type="RuleBase" id="RU003719"/>
    </source>
</evidence>
<comment type="caution">
    <text evidence="7">The sequence shown here is derived from an EMBL/GenBank/DDBJ whole genome shotgun (WGS) entry which is preliminary data.</text>
</comment>
<keyword evidence="8" id="KW-1185">Reference proteome</keyword>
<evidence type="ECO:0000259" key="5">
    <source>
        <dbReference type="Pfam" id="PF00389"/>
    </source>
</evidence>
<comment type="similarity">
    <text evidence="1 4">Belongs to the D-isomer specific 2-hydroxyacid dehydrogenase family.</text>
</comment>
<protein>
    <submittedName>
        <fullName evidence="7">Dihydrofolate reductase</fullName>
    </submittedName>
</protein>
<reference evidence="7" key="1">
    <citation type="submission" date="2020-08" db="EMBL/GenBank/DDBJ databases">
        <title>Genome public.</title>
        <authorList>
            <person name="Liu C."/>
            <person name="Sun Q."/>
        </authorList>
    </citation>
    <scope>NUCLEOTIDE SEQUENCE</scope>
    <source>
        <strain evidence="7">NSJ-55</strain>
    </source>
</reference>
<feature type="domain" description="D-isomer specific 2-hydroxyacid dehydrogenase NAD-binding" evidence="6">
    <location>
        <begin position="139"/>
        <end position="250"/>
    </location>
</feature>
<dbReference type="SUPFAM" id="SSF52283">
    <property type="entry name" value="Formate/glycerate dehydrogenase catalytic domain-like"/>
    <property type="match status" value="1"/>
</dbReference>
<dbReference type="AlphaFoldDB" id="A0A923RRT8"/>
<organism evidence="7 8">
    <name type="scientific">Mediterraneibacter hominis</name>
    <dbReference type="NCBI Taxonomy" id="2763054"/>
    <lineage>
        <taxon>Bacteria</taxon>
        <taxon>Bacillati</taxon>
        <taxon>Bacillota</taxon>
        <taxon>Clostridia</taxon>
        <taxon>Lachnospirales</taxon>
        <taxon>Lachnospiraceae</taxon>
        <taxon>Mediterraneibacter</taxon>
    </lineage>
</organism>
<gene>
    <name evidence="7" type="ORF">H8S37_07100</name>
</gene>
<keyword evidence="3" id="KW-0520">NAD</keyword>
<dbReference type="GO" id="GO:0016616">
    <property type="term" value="F:oxidoreductase activity, acting on the CH-OH group of donors, NAD or NADP as acceptor"/>
    <property type="evidence" value="ECO:0007669"/>
    <property type="project" value="InterPro"/>
</dbReference>
<dbReference type="SUPFAM" id="SSF51735">
    <property type="entry name" value="NAD(P)-binding Rossmann-fold domains"/>
    <property type="match status" value="1"/>
</dbReference>
<dbReference type="EMBL" id="JACOPF010000001">
    <property type="protein sequence ID" value="MBC5688697.1"/>
    <property type="molecule type" value="Genomic_DNA"/>
</dbReference>
<feature type="domain" description="D-isomer specific 2-hydroxyacid dehydrogenase catalytic" evidence="5">
    <location>
        <begin position="19"/>
        <end position="301"/>
    </location>
</feature>
<dbReference type="InterPro" id="IPR050418">
    <property type="entry name" value="D-iso_2-hydroxyacid_DH_PdxB"/>
</dbReference>
<evidence type="ECO:0000256" key="2">
    <source>
        <dbReference type="ARBA" id="ARBA00023002"/>
    </source>
</evidence>
<sequence length="305" mass="34213">MKRKKVKKLVAIQPVSFLEEGKEAVKAYCEDVVFYDTEPEDDAEIIRRIADADAVFVSYNRTIGAKILSACPNVKYIGMCCSLYSETSSNVDIIYARAHGIKVTGIRDYGDEGVAEYVAAKLIGRLHGMDGHAPLLGECSEVSGVKVGILGMGASAQAVARVLSFLGADIYYYSRSRKEEIETKNGYTYCNLEELLAGCNVICSCLSKNVTLLYEKEFEQMGENKILFNTALSPCYEPEAMKKWLEKKNTWYFCDTLMGVGEEELLRYDNVNCQKKSSGMTKQAVERLNRKVLKNLEEYCKELED</sequence>
<evidence type="ECO:0000256" key="1">
    <source>
        <dbReference type="ARBA" id="ARBA00005854"/>
    </source>
</evidence>
<dbReference type="Proteomes" id="UP000652477">
    <property type="component" value="Unassembled WGS sequence"/>
</dbReference>
<dbReference type="InterPro" id="IPR006140">
    <property type="entry name" value="D-isomer_DH_NAD-bd"/>
</dbReference>
<dbReference type="Pfam" id="PF00389">
    <property type="entry name" value="2-Hacid_dh"/>
    <property type="match status" value="1"/>
</dbReference>
<proteinExistence type="inferred from homology"/>
<evidence type="ECO:0000256" key="3">
    <source>
        <dbReference type="ARBA" id="ARBA00023027"/>
    </source>
</evidence>
<evidence type="ECO:0000259" key="6">
    <source>
        <dbReference type="Pfam" id="PF02826"/>
    </source>
</evidence>
<dbReference type="RefSeq" id="WP_186875296.1">
    <property type="nucleotide sequence ID" value="NZ_JACOPF010000001.1"/>
</dbReference>
<evidence type="ECO:0000313" key="8">
    <source>
        <dbReference type="Proteomes" id="UP000652477"/>
    </source>
</evidence>
<name>A0A923RRT8_9FIRM</name>
<accession>A0A923RRT8</accession>